<name>H0HUL8_9HYPH</name>
<keyword evidence="7" id="KW-0067">ATP-binding</keyword>
<evidence type="ECO:0000256" key="7">
    <source>
        <dbReference type="ARBA" id="ARBA00022840"/>
    </source>
</evidence>
<dbReference type="GO" id="GO:0004673">
    <property type="term" value="F:protein histidine kinase activity"/>
    <property type="evidence" value="ECO:0007669"/>
    <property type="project" value="UniProtKB-EC"/>
</dbReference>
<reference evidence="9 10" key="1">
    <citation type="journal article" date="2012" name="J. Bacteriol.">
        <title>Draft Genome Sequence of Mesorhizobium alhagi CCNWXJ12-2T, a Novel Salt-Resistant Species Isolated from the Desert of Northwestern China.</title>
        <authorList>
            <person name="Zhou M."/>
            <person name="Chen W."/>
            <person name="Chen H."/>
            <person name="Wei G."/>
        </authorList>
    </citation>
    <scope>NUCLEOTIDE SEQUENCE [LARGE SCALE GENOMIC DNA]</scope>
    <source>
        <strain evidence="9 10">CCNWXJ12-2</strain>
    </source>
</reference>
<dbReference type="EMBL" id="AHAM01000159">
    <property type="protein sequence ID" value="EHK55564.1"/>
    <property type="molecule type" value="Genomic_DNA"/>
</dbReference>
<dbReference type="Pfam" id="PF07568">
    <property type="entry name" value="HisKA_2"/>
    <property type="match status" value="1"/>
</dbReference>
<keyword evidence="3" id="KW-0597">Phosphoprotein</keyword>
<gene>
    <name evidence="9" type="ORF">MAXJ12_19378</name>
</gene>
<keyword evidence="5" id="KW-0547">Nucleotide-binding</keyword>
<dbReference type="PANTHER" id="PTHR41523:SF8">
    <property type="entry name" value="ETHYLENE RESPONSE SENSOR PROTEIN"/>
    <property type="match status" value="1"/>
</dbReference>
<evidence type="ECO:0000259" key="8">
    <source>
        <dbReference type="SMART" id="SM00387"/>
    </source>
</evidence>
<evidence type="ECO:0000256" key="2">
    <source>
        <dbReference type="ARBA" id="ARBA00012438"/>
    </source>
</evidence>
<evidence type="ECO:0000256" key="3">
    <source>
        <dbReference type="ARBA" id="ARBA00022553"/>
    </source>
</evidence>
<evidence type="ECO:0000256" key="4">
    <source>
        <dbReference type="ARBA" id="ARBA00022679"/>
    </source>
</evidence>
<dbReference type="EC" id="2.7.13.3" evidence="2"/>
<comment type="catalytic activity">
    <reaction evidence="1">
        <text>ATP + protein L-histidine = ADP + protein N-phospho-L-histidine.</text>
        <dbReference type="EC" id="2.7.13.3"/>
    </reaction>
</comment>
<dbReference type="PATRIC" id="fig|1107882.3.peg.3781"/>
<evidence type="ECO:0000256" key="6">
    <source>
        <dbReference type="ARBA" id="ARBA00022777"/>
    </source>
</evidence>
<dbReference type="InterPro" id="IPR003594">
    <property type="entry name" value="HATPase_dom"/>
</dbReference>
<dbReference type="Pfam" id="PF02518">
    <property type="entry name" value="HATPase_c"/>
    <property type="match status" value="1"/>
</dbReference>
<evidence type="ECO:0000313" key="10">
    <source>
        <dbReference type="Proteomes" id="UP000003250"/>
    </source>
</evidence>
<organism evidence="9 10">
    <name type="scientific">Mesorhizobium alhagi CCNWXJ12-2</name>
    <dbReference type="NCBI Taxonomy" id="1107882"/>
    <lineage>
        <taxon>Bacteria</taxon>
        <taxon>Pseudomonadati</taxon>
        <taxon>Pseudomonadota</taxon>
        <taxon>Alphaproteobacteria</taxon>
        <taxon>Hyphomicrobiales</taxon>
        <taxon>Phyllobacteriaceae</taxon>
        <taxon>Allomesorhizobium</taxon>
    </lineage>
</organism>
<dbReference type="PANTHER" id="PTHR41523">
    <property type="entry name" value="TWO-COMPONENT SYSTEM SENSOR PROTEIN"/>
    <property type="match status" value="1"/>
</dbReference>
<dbReference type="Proteomes" id="UP000003250">
    <property type="component" value="Unassembled WGS sequence"/>
</dbReference>
<sequence>MTCVNVWPVRKQYSLRSGDQFIALEGCDMTEKLAKRVGSHSPAAYDNAVLHTAAECEREELARLRALLRQKHHLIEQQNLAAKEAEHRMLNDLQIVASLLAAQGRASGNAVVVSQLAVAASRVVTIERIHRRLHSHDGAQRIAFKRYLEDLCCEFSTLFSEDRTREQMISVEGIEADLPAVTGISLGFIVNELVTNAIKYGAGHVMVRLEPQTSGGYALSVSNDGHALPEGFEPAATKGLGMKIIRSLVERIGGELRVGLGDNGQGSRFTVLFQ</sequence>
<dbReference type="SMART" id="SM00387">
    <property type="entry name" value="HATPase_c"/>
    <property type="match status" value="1"/>
</dbReference>
<dbReference type="PRINTS" id="PR00344">
    <property type="entry name" value="BCTRLSENSOR"/>
</dbReference>
<dbReference type="InterPro" id="IPR004358">
    <property type="entry name" value="Sig_transdc_His_kin-like_C"/>
</dbReference>
<dbReference type="AlphaFoldDB" id="H0HUL8"/>
<keyword evidence="4" id="KW-0808">Transferase</keyword>
<protein>
    <recommendedName>
        <fullName evidence="2">histidine kinase</fullName>
        <ecNumber evidence="2">2.7.13.3</ecNumber>
    </recommendedName>
</protein>
<dbReference type="InterPro" id="IPR036890">
    <property type="entry name" value="HATPase_C_sf"/>
</dbReference>
<evidence type="ECO:0000256" key="5">
    <source>
        <dbReference type="ARBA" id="ARBA00022741"/>
    </source>
</evidence>
<keyword evidence="10" id="KW-1185">Reference proteome</keyword>
<proteinExistence type="predicted"/>
<dbReference type="GO" id="GO:0005524">
    <property type="term" value="F:ATP binding"/>
    <property type="evidence" value="ECO:0007669"/>
    <property type="project" value="UniProtKB-KW"/>
</dbReference>
<accession>H0HUL8</accession>
<keyword evidence="6" id="KW-0418">Kinase</keyword>
<dbReference type="InterPro" id="IPR011495">
    <property type="entry name" value="Sig_transdc_His_kin_sub2_dim/P"/>
</dbReference>
<dbReference type="SUPFAM" id="SSF55874">
    <property type="entry name" value="ATPase domain of HSP90 chaperone/DNA topoisomerase II/histidine kinase"/>
    <property type="match status" value="1"/>
</dbReference>
<dbReference type="Gene3D" id="3.30.565.10">
    <property type="entry name" value="Histidine kinase-like ATPase, C-terminal domain"/>
    <property type="match status" value="1"/>
</dbReference>
<dbReference type="CDD" id="cd00075">
    <property type="entry name" value="HATPase"/>
    <property type="match status" value="1"/>
</dbReference>
<evidence type="ECO:0000313" key="9">
    <source>
        <dbReference type="EMBL" id="EHK55564.1"/>
    </source>
</evidence>
<feature type="domain" description="Histidine kinase/HSP90-like ATPase" evidence="8">
    <location>
        <begin position="181"/>
        <end position="274"/>
    </location>
</feature>
<evidence type="ECO:0000256" key="1">
    <source>
        <dbReference type="ARBA" id="ARBA00000085"/>
    </source>
</evidence>